<dbReference type="GO" id="GO:0004664">
    <property type="term" value="F:prephenate dehydratase activity"/>
    <property type="evidence" value="ECO:0007669"/>
    <property type="project" value="UniProtKB-EC"/>
</dbReference>
<evidence type="ECO:0000256" key="2">
    <source>
        <dbReference type="SAM" id="MobiDB-lite"/>
    </source>
</evidence>
<dbReference type="PANTHER" id="PTHR35936">
    <property type="entry name" value="MEMBRANE-BOUND LYTIC MUREIN TRANSGLYCOSYLASE F"/>
    <property type="match status" value="1"/>
</dbReference>
<proteinExistence type="predicted"/>
<dbReference type="InterPro" id="IPR037298">
    <property type="entry name" value="PheC_PBP2"/>
</dbReference>
<dbReference type="Proteomes" id="UP000031838">
    <property type="component" value="Chromosome 1"/>
</dbReference>
<dbReference type="SUPFAM" id="SSF53850">
    <property type="entry name" value="Periplasmic binding protein-like II"/>
    <property type="match status" value="1"/>
</dbReference>
<gene>
    <name evidence="4" type="primary">pheC</name>
    <name evidence="4" type="ORF">BGL_1c00750</name>
</gene>
<keyword evidence="1" id="KW-0732">Signal</keyword>
<keyword evidence="4" id="KW-0456">Lyase</keyword>
<dbReference type="SMART" id="SM00062">
    <property type="entry name" value="PBPb"/>
    <property type="match status" value="1"/>
</dbReference>
<feature type="domain" description="Solute-binding protein family 3/N-terminal" evidence="3">
    <location>
        <begin position="79"/>
        <end position="300"/>
    </location>
</feature>
<dbReference type="CDD" id="cd01069">
    <property type="entry name" value="PBP2_PheC"/>
    <property type="match status" value="1"/>
</dbReference>
<dbReference type="Gene3D" id="3.40.190.10">
    <property type="entry name" value="Periplasmic binding protein-like II"/>
    <property type="match status" value="2"/>
</dbReference>
<protein>
    <submittedName>
        <fullName evidence="4">Cyclohexadienyl dehydratase PheC</fullName>
        <ecNumber evidence="4">4.2.1.51</ecNumber>
        <ecNumber evidence="4">4.2.1.91</ecNumber>
    </submittedName>
</protein>
<dbReference type="EC" id="4.2.1.51" evidence="4"/>
<reference evidence="4 5" key="2">
    <citation type="journal article" date="2016" name="Appl. Microbiol. Biotechnol.">
        <title>Mutations improving production and secretion of extracellular lipase by Burkholderia glumae PG1.</title>
        <authorList>
            <person name="Knapp A."/>
            <person name="Voget S."/>
            <person name="Gao R."/>
            <person name="Zaburannyi N."/>
            <person name="Krysciak D."/>
            <person name="Breuer M."/>
            <person name="Hauer B."/>
            <person name="Streit W.R."/>
            <person name="Muller R."/>
            <person name="Daniel R."/>
            <person name="Jaeger K.E."/>
        </authorList>
    </citation>
    <scope>NUCLEOTIDE SEQUENCE [LARGE SCALE GENOMIC DNA]</scope>
    <source>
        <strain evidence="4 5">PG1</strain>
    </source>
</reference>
<keyword evidence="5" id="KW-1185">Reference proteome</keyword>
<dbReference type="EC" id="4.2.1.91" evidence="4"/>
<dbReference type="RefSeq" id="WP_226993583.1">
    <property type="nucleotide sequence ID" value="NZ_CP002580.1"/>
</dbReference>
<dbReference type="KEGG" id="bgp:BGL_1c00750"/>
<reference evidence="5" key="1">
    <citation type="submission" date="2011-03" db="EMBL/GenBank/DDBJ databases">
        <authorList>
            <person name="Voget S."/>
            <person name="Streit W.R."/>
            <person name="Jaeger K.E."/>
            <person name="Daniel R."/>
        </authorList>
    </citation>
    <scope>NUCLEOTIDE SEQUENCE [LARGE SCALE GENOMIC DNA]</scope>
    <source>
        <strain evidence="5">PG1</strain>
    </source>
</reference>
<dbReference type="AlphaFoldDB" id="A0A0B6RR10"/>
<organism evidence="4 5">
    <name type="scientific">Burkholderia plantarii</name>
    <dbReference type="NCBI Taxonomy" id="41899"/>
    <lineage>
        <taxon>Bacteria</taxon>
        <taxon>Pseudomonadati</taxon>
        <taxon>Pseudomonadota</taxon>
        <taxon>Betaproteobacteria</taxon>
        <taxon>Burkholderiales</taxon>
        <taxon>Burkholderiaceae</taxon>
        <taxon>Burkholderia</taxon>
    </lineage>
</organism>
<dbReference type="EMBL" id="CP002580">
    <property type="protein sequence ID" value="AJK44629.1"/>
    <property type="molecule type" value="Genomic_DNA"/>
</dbReference>
<evidence type="ECO:0000256" key="1">
    <source>
        <dbReference type="ARBA" id="ARBA00022729"/>
    </source>
</evidence>
<evidence type="ECO:0000313" key="5">
    <source>
        <dbReference type="Proteomes" id="UP000031838"/>
    </source>
</evidence>
<dbReference type="HOGENOM" id="CLU_019602_9_0_4"/>
<feature type="compositionally biased region" description="Basic residues" evidence="2">
    <location>
        <begin position="8"/>
        <end position="23"/>
    </location>
</feature>
<dbReference type="InterPro" id="IPR001638">
    <property type="entry name" value="Solute-binding_3/MltF_N"/>
</dbReference>
<feature type="region of interest" description="Disordered" evidence="2">
    <location>
        <begin position="1"/>
        <end position="24"/>
    </location>
</feature>
<evidence type="ECO:0000259" key="3">
    <source>
        <dbReference type="SMART" id="SM00062"/>
    </source>
</evidence>
<dbReference type="GO" id="GO:0047769">
    <property type="term" value="F:arogenate dehydratase activity"/>
    <property type="evidence" value="ECO:0007669"/>
    <property type="project" value="UniProtKB-EC"/>
</dbReference>
<sequence>MPFVRSQRFIHRARHAPRPHRPAQARPRFLAAPAVALALAGAAVFGSPSALAADATDASGASGVAAPASRLDAVLARGTLRICTTGDYRPYSYYRPDGRFEGIDIDLAESLARSLGVQAEFVKTSWRTLTDDFIAKCDVAVGGISTTLDRQKRAFFTRPTLQDGKTPIVRCADVDRYRTVAQIDQPSTRVIVNPGGTNERFARQFLSHANLTVHPDNVTIFRQILDGHADVMVTDASETRWQQKLNPGLCSVHPDQPFQFGEKAYMLPRGDVVFQQYVDQWLHLARATGEFQSITDKWLK</sequence>
<evidence type="ECO:0000313" key="4">
    <source>
        <dbReference type="EMBL" id="AJK44629.1"/>
    </source>
</evidence>
<name>A0A0B6RR10_BURPL</name>
<dbReference type="Pfam" id="PF00497">
    <property type="entry name" value="SBP_bac_3"/>
    <property type="match status" value="1"/>
</dbReference>
<accession>A0A0B6RR10</accession>
<dbReference type="PANTHER" id="PTHR35936:SF19">
    <property type="entry name" value="AMINO-ACID-BINDING PROTEIN YXEM-RELATED"/>
    <property type="match status" value="1"/>
</dbReference>